<dbReference type="InterPro" id="IPR016032">
    <property type="entry name" value="Sig_transdc_resp-reg_C-effctor"/>
</dbReference>
<dbReference type="InterPro" id="IPR005143">
    <property type="entry name" value="TF_LuxR_autoind-bd_dom"/>
</dbReference>
<dbReference type="GO" id="GO:0006355">
    <property type="term" value="P:regulation of DNA-templated transcription"/>
    <property type="evidence" value="ECO:0007669"/>
    <property type="project" value="InterPro"/>
</dbReference>
<dbReference type="Gene3D" id="3.30.450.80">
    <property type="entry name" value="Transcription factor LuxR-like, autoinducer-binding domain"/>
    <property type="match status" value="1"/>
</dbReference>
<dbReference type="InterPro" id="IPR000792">
    <property type="entry name" value="Tscrpt_reg_LuxR_C"/>
</dbReference>
<dbReference type="RefSeq" id="WP_191074204.1">
    <property type="nucleotide sequence ID" value="NZ_JACTAG010000001.1"/>
</dbReference>
<evidence type="ECO:0000256" key="1">
    <source>
        <dbReference type="ARBA" id="ARBA00023015"/>
    </source>
</evidence>
<accession>A0A927D4F7</accession>
<dbReference type="PANTHER" id="PTHR44688:SF16">
    <property type="entry name" value="DNA-BINDING TRANSCRIPTIONAL ACTIVATOR DEVR_DOSR"/>
    <property type="match status" value="1"/>
</dbReference>
<dbReference type="Pfam" id="PF03472">
    <property type="entry name" value="Autoind_bind"/>
    <property type="match status" value="1"/>
</dbReference>
<dbReference type="Pfam" id="PF00196">
    <property type="entry name" value="GerE"/>
    <property type="match status" value="1"/>
</dbReference>
<dbReference type="InterPro" id="IPR036693">
    <property type="entry name" value="TF_LuxR_autoind-bd_dom_sf"/>
</dbReference>
<dbReference type="SMART" id="SM00421">
    <property type="entry name" value="HTH_LUXR"/>
    <property type="match status" value="1"/>
</dbReference>
<feature type="domain" description="HTH luxR-type" evidence="4">
    <location>
        <begin position="184"/>
        <end position="250"/>
    </location>
</feature>
<protein>
    <submittedName>
        <fullName evidence="5">Autoinducer binding domain-containing protein</fullName>
    </submittedName>
</protein>
<comment type="caution">
    <text evidence="5">The sequence shown here is derived from an EMBL/GenBank/DDBJ whole genome shotgun (WGS) entry which is preliminary data.</text>
</comment>
<keyword evidence="1" id="KW-0805">Transcription regulation</keyword>
<dbReference type="Proteomes" id="UP000635142">
    <property type="component" value="Unassembled WGS sequence"/>
</dbReference>
<dbReference type="InterPro" id="IPR036388">
    <property type="entry name" value="WH-like_DNA-bd_sf"/>
</dbReference>
<evidence type="ECO:0000313" key="5">
    <source>
        <dbReference type="EMBL" id="MBD3663227.1"/>
    </source>
</evidence>
<keyword evidence="2" id="KW-0238">DNA-binding</keyword>
<dbReference type="EMBL" id="JACTAG010000001">
    <property type="protein sequence ID" value="MBD3663227.1"/>
    <property type="molecule type" value="Genomic_DNA"/>
</dbReference>
<dbReference type="AlphaFoldDB" id="A0A927D4F7"/>
<dbReference type="GO" id="GO:0003677">
    <property type="term" value="F:DNA binding"/>
    <property type="evidence" value="ECO:0007669"/>
    <property type="project" value="UniProtKB-KW"/>
</dbReference>
<dbReference type="CDD" id="cd06170">
    <property type="entry name" value="LuxR_C_like"/>
    <property type="match status" value="1"/>
</dbReference>
<dbReference type="Gene3D" id="1.10.10.10">
    <property type="entry name" value="Winged helix-like DNA-binding domain superfamily/Winged helix DNA-binding domain"/>
    <property type="match status" value="1"/>
</dbReference>
<organism evidence="5 6">
    <name type="scientific">Sulfitobacter aestuariivivens</name>
    <dbReference type="NCBI Taxonomy" id="2766981"/>
    <lineage>
        <taxon>Bacteria</taxon>
        <taxon>Pseudomonadati</taxon>
        <taxon>Pseudomonadota</taxon>
        <taxon>Alphaproteobacteria</taxon>
        <taxon>Rhodobacterales</taxon>
        <taxon>Roseobacteraceae</taxon>
        <taxon>Sulfitobacter</taxon>
    </lineage>
</organism>
<dbReference type="PROSITE" id="PS50043">
    <property type="entry name" value="HTH_LUXR_2"/>
    <property type="match status" value="1"/>
</dbReference>
<gene>
    <name evidence="5" type="ORF">H9Q16_04775</name>
</gene>
<evidence type="ECO:0000256" key="2">
    <source>
        <dbReference type="ARBA" id="ARBA00023125"/>
    </source>
</evidence>
<reference evidence="5" key="1">
    <citation type="submission" date="2020-08" db="EMBL/GenBank/DDBJ databases">
        <title>Sulfitobacter aestuariivivens sp. nov., isolated from a tidal flat.</title>
        <authorList>
            <person name="Park S."/>
            <person name="Yoon J.-H."/>
        </authorList>
    </citation>
    <scope>NUCLEOTIDE SEQUENCE</scope>
    <source>
        <strain evidence="5">TSTF-M16</strain>
    </source>
</reference>
<proteinExistence type="predicted"/>
<dbReference type="SUPFAM" id="SSF75516">
    <property type="entry name" value="Pheromone-binding domain of LuxR-like quorum-sensing transcription factors"/>
    <property type="match status" value="1"/>
</dbReference>
<keyword evidence="6" id="KW-1185">Reference proteome</keyword>
<dbReference type="SUPFAM" id="SSF46894">
    <property type="entry name" value="C-terminal effector domain of the bipartite response regulators"/>
    <property type="match status" value="1"/>
</dbReference>
<keyword evidence="3" id="KW-0804">Transcription</keyword>
<name>A0A927D4F7_9RHOB</name>
<dbReference type="PRINTS" id="PR00038">
    <property type="entry name" value="HTHLUXR"/>
</dbReference>
<evidence type="ECO:0000313" key="6">
    <source>
        <dbReference type="Proteomes" id="UP000635142"/>
    </source>
</evidence>
<dbReference type="PANTHER" id="PTHR44688">
    <property type="entry name" value="DNA-BINDING TRANSCRIPTIONAL ACTIVATOR DEVR_DOSR"/>
    <property type="match status" value="1"/>
</dbReference>
<evidence type="ECO:0000259" key="4">
    <source>
        <dbReference type="PROSITE" id="PS50043"/>
    </source>
</evidence>
<sequence>MTEQTTSPRLRGTVADILAAETVQAAWNSCADGLERLGFINLLYGATRVPTWGIIGDGQDALILYRGPQAYADVYLGEELYLNSPTYQWAEHHEGFVSWADAVTQNGAIPTPEQLKIVQLNIEHDCLAGFVGSLNHIVPGMRGVIGLSPGRKMMQPQADALWAEVGKDVEVLCQLLHLRVASLPQTPQRRPLTSRQREALSWCAQGKTMQDVATIMNLSIATVEKHLRLAREALDAQTTAHAVQKATSLNLLVGAI</sequence>
<evidence type="ECO:0000256" key="3">
    <source>
        <dbReference type="ARBA" id="ARBA00023163"/>
    </source>
</evidence>